<evidence type="ECO:0000259" key="15">
    <source>
        <dbReference type="PROSITE" id="PS50211"/>
    </source>
</evidence>
<evidence type="ECO:0000256" key="1">
    <source>
        <dbReference type="ARBA" id="ARBA00000900"/>
    </source>
</evidence>
<dbReference type="InterPro" id="IPR000571">
    <property type="entry name" value="Znf_CCCH"/>
</dbReference>
<dbReference type="SUPFAM" id="SSF57850">
    <property type="entry name" value="RING/U-box"/>
    <property type="match status" value="1"/>
</dbReference>
<dbReference type="PANTHER" id="PTHR15288:SF3">
    <property type="entry name" value="DENN DOMAIN-CONTAINING PROTEIN 2A"/>
    <property type="match status" value="1"/>
</dbReference>
<keyword evidence="10 11" id="KW-0862">Zinc</keyword>
<reference evidence="16" key="1">
    <citation type="submission" date="2019-10" db="EMBL/GenBank/DDBJ databases">
        <title>The sequence and de novo assembly of the wild yak genome.</title>
        <authorList>
            <person name="Liu Y."/>
        </authorList>
    </citation>
    <scope>NUCLEOTIDE SEQUENCE [LARGE SCALE GENOMIC DNA]</scope>
    <source>
        <strain evidence="16">WY2019</strain>
    </source>
</reference>
<feature type="domain" description="C3H1-type" evidence="14">
    <location>
        <begin position="1149"/>
        <end position="1176"/>
    </location>
</feature>
<dbReference type="InterPro" id="IPR037516">
    <property type="entry name" value="Tripartite_DENN"/>
</dbReference>
<dbReference type="Proteomes" id="UP000322234">
    <property type="component" value="Unassembled WGS sequence"/>
</dbReference>
<dbReference type="Gene3D" id="2.30.30.1190">
    <property type="match status" value="1"/>
</dbReference>
<dbReference type="InterPro" id="IPR031644">
    <property type="entry name" value="MKRN1_C"/>
</dbReference>
<evidence type="ECO:0000259" key="14">
    <source>
        <dbReference type="PROSITE" id="PS50103"/>
    </source>
</evidence>
<comment type="catalytic activity">
    <reaction evidence="1">
        <text>S-ubiquitinyl-[E2 ubiquitin-conjugating enzyme]-L-cysteine + [acceptor protein]-L-lysine = [E2 ubiquitin-conjugating enzyme]-L-cysteine + N(6)-ubiquitinyl-[acceptor protein]-L-lysine.</text>
        <dbReference type="EC" id="2.3.2.27"/>
    </reaction>
</comment>
<keyword evidence="7" id="KW-0677">Repeat</keyword>
<feature type="domain" description="C3H1-type" evidence="14">
    <location>
        <begin position="1301"/>
        <end position="1328"/>
    </location>
</feature>
<dbReference type="InterPro" id="IPR043153">
    <property type="entry name" value="DENN_C"/>
</dbReference>
<dbReference type="FunFam" id="3.40.50.11500:FF:000004">
    <property type="entry name" value="DENN domain-containing protein 2C isoform X1"/>
    <property type="match status" value="1"/>
</dbReference>
<dbReference type="InterPro" id="IPR041367">
    <property type="entry name" value="Znf-CCCH_4"/>
</dbReference>
<evidence type="ECO:0000313" key="17">
    <source>
        <dbReference type="Proteomes" id="UP000322234"/>
    </source>
</evidence>
<evidence type="ECO:0000313" key="16">
    <source>
        <dbReference type="EMBL" id="MXQ96300.1"/>
    </source>
</evidence>
<feature type="region of interest" description="Disordered" evidence="12">
    <location>
        <begin position="981"/>
        <end position="1001"/>
    </location>
</feature>
<feature type="domain" description="UDENN" evidence="15">
    <location>
        <begin position="673"/>
        <end position="1078"/>
    </location>
</feature>
<evidence type="ECO:0000256" key="12">
    <source>
        <dbReference type="SAM" id="MobiDB-lite"/>
    </source>
</evidence>
<dbReference type="Gene3D" id="4.10.1000.10">
    <property type="entry name" value="Zinc finger, CCCH-type"/>
    <property type="match status" value="1"/>
</dbReference>
<dbReference type="PANTHER" id="PTHR15288">
    <property type="entry name" value="DENN DOMAIN-CONTAINING PROTEIN 2"/>
    <property type="match status" value="1"/>
</dbReference>
<dbReference type="InterPro" id="IPR001194">
    <property type="entry name" value="cDENN_dom"/>
</dbReference>
<evidence type="ECO:0000256" key="11">
    <source>
        <dbReference type="PROSITE-ProRule" id="PRU00723"/>
    </source>
</evidence>
<dbReference type="PROSITE" id="PS50103">
    <property type="entry name" value="ZF_C3H1"/>
    <property type="match status" value="4"/>
</dbReference>
<dbReference type="Pfam" id="PF02141">
    <property type="entry name" value="DENN"/>
    <property type="match status" value="1"/>
</dbReference>
<keyword evidence="6 11" id="KW-0479">Metal-binding</keyword>
<feature type="domain" description="C3H1-type" evidence="14">
    <location>
        <begin position="1457"/>
        <end position="1486"/>
    </location>
</feature>
<feature type="domain" description="C3H1-type" evidence="14">
    <location>
        <begin position="1178"/>
        <end position="1205"/>
    </location>
</feature>
<comment type="pathway">
    <text evidence="2">Protein modification; protein ubiquitination.</text>
</comment>
<evidence type="ECO:0000256" key="6">
    <source>
        <dbReference type="ARBA" id="ARBA00022723"/>
    </source>
</evidence>
<dbReference type="InterPro" id="IPR013083">
    <property type="entry name" value="Znf_RING/FYVE/PHD"/>
</dbReference>
<protein>
    <recommendedName>
        <fullName evidence="3">RING-type E3 ubiquitin transferase</fullName>
        <ecNumber evidence="3">2.3.2.27</ecNumber>
    </recommendedName>
</protein>
<dbReference type="Pfam" id="PF15815">
    <property type="entry name" value="MKRN1_C"/>
    <property type="match status" value="1"/>
</dbReference>
<evidence type="ECO:0000256" key="3">
    <source>
        <dbReference type="ARBA" id="ARBA00012483"/>
    </source>
</evidence>
<evidence type="ECO:0000256" key="8">
    <source>
        <dbReference type="ARBA" id="ARBA00022771"/>
    </source>
</evidence>
<feature type="zinc finger region" description="C3H1-type" evidence="11">
    <location>
        <begin position="1301"/>
        <end position="1328"/>
    </location>
</feature>
<name>A0A6B0S1Y2_9CETA</name>
<dbReference type="Pfam" id="PF18044">
    <property type="entry name" value="zf-CCCH_4"/>
    <property type="match status" value="2"/>
</dbReference>
<dbReference type="GO" id="GO:0042147">
    <property type="term" value="P:retrograde transport, endosome to Golgi"/>
    <property type="evidence" value="ECO:0007669"/>
    <property type="project" value="TreeGrafter"/>
</dbReference>
<keyword evidence="17" id="KW-1185">Reference proteome</keyword>
<dbReference type="GO" id="GO:0005829">
    <property type="term" value="C:cytosol"/>
    <property type="evidence" value="ECO:0007669"/>
    <property type="project" value="GOC"/>
</dbReference>
<dbReference type="FunFam" id="3.30.40.10:FF:000117">
    <property type="entry name" value="Probable E3 ubiquitin-protein ligase makorin-1"/>
    <property type="match status" value="1"/>
</dbReference>
<feature type="compositionally biased region" description="Basic and acidic residues" evidence="12">
    <location>
        <begin position="541"/>
        <end position="550"/>
    </location>
</feature>
<keyword evidence="8 11" id="KW-0863">Zinc-finger</keyword>
<dbReference type="PROSITE" id="PS00518">
    <property type="entry name" value="ZF_RING_1"/>
    <property type="match status" value="1"/>
</dbReference>
<feature type="region of interest" description="Disordered" evidence="12">
    <location>
        <begin position="357"/>
        <end position="439"/>
    </location>
</feature>
<dbReference type="EC" id="2.3.2.27" evidence="3"/>
<dbReference type="Gene3D" id="3.40.50.11500">
    <property type="match status" value="1"/>
</dbReference>
<feature type="zinc finger region" description="C3H1-type" evidence="11">
    <location>
        <begin position="1149"/>
        <end position="1176"/>
    </location>
</feature>
<accession>A0A6B0S1Y2</accession>
<dbReference type="GO" id="GO:0015629">
    <property type="term" value="C:actin cytoskeleton"/>
    <property type="evidence" value="ECO:0007669"/>
    <property type="project" value="TreeGrafter"/>
</dbReference>
<feature type="domain" description="RING-type" evidence="13">
    <location>
        <begin position="1374"/>
        <end position="1428"/>
    </location>
</feature>
<dbReference type="SMART" id="SM00801">
    <property type="entry name" value="dDENN"/>
    <property type="match status" value="1"/>
</dbReference>
<dbReference type="PROSITE" id="PS50089">
    <property type="entry name" value="ZF_RING_2"/>
    <property type="match status" value="1"/>
</dbReference>
<comment type="caution">
    <text evidence="16">The sequence shown here is derived from an EMBL/GenBank/DDBJ whole genome shotgun (WGS) entry which is preliminary data.</text>
</comment>
<dbReference type="InterPro" id="IPR036855">
    <property type="entry name" value="Znf_CCCH_sf"/>
</dbReference>
<dbReference type="Gene3D" id="3.30.450.200">
    <property type="match status" value="1"/>
</dbReference>
<feature type="compositionally biased region" description="Pro residues" evidence="12">
    <location>
        <begin position="404"/>
        <end position="422"/>
    </location>
</feature>
<dbReference type="SMART" id="SM00800">
    <property type="entry name" value="uDENN"/>
    <property type="match status" value="1"/>
</dbReference>
<dbReference type="GO" id="GO:0061630">
    <property type="term" value="F:ubiquitin protein ligase activity"/>
    <property type="evidence" value="ECO:0007669"/>
    <property type="project" value="UniProtKB-EC"/>
</dbReference>
<dbReference type="FunFam" id="3.30.450.200:FF:000001">
    <property type="entry name" value="DENN domain-containing protein 2A isoform X1"/>
    <property type="match status" value="1"/>
</dbReference>
<feature type="compositionally biased region" description="Polar residues" evidence="12">
    <location>
        <begin position="610"/>
        <end position="620"/>
    </location>
</feature>
<evidence type="ECO:0000256" key="5">
    <source>
        <dbReference type="ARBA" id="ARBA00022679"/>
    </source>
</evidence>
<evidence type="ECO:0000256" key="7">
    <source>
        <dbReference type="ARBA" id="ARBA00022737"/>
    </source>
</evidence>
<dbReference type="EMBL" id="VBQZ03000157">
    <property type="protein sequence ID" value="MXQ96300.1"/>
    <property type="molecule type" value="Genomic_DNA"/>
</dbReference>
<feature type="region of interest" description="Disordered" evidence="12">
    <location>
        <begin position="1276"/>
        <end position="1297"/>
    </location>
</feature>
<feature type="compositionally biased region" description="Basic and acidic residues" evidence="12">
    <location>
        <begin position="212"/>
        <end position="235"/>
    </location>
</feature>
<dbReference type="InterPro" id="IPR051942">
    <property type="entry name" value="DENN_domain_containing_2"/>
</dbReference>
<feature type="compositionally biased region" description="Basic and acidic residues" evidence="12">
    <location>
        <begin position="157"/>
        <end position="170"/>
    </location>
</feature>
<keyword evidence="9" id="KW-0833">Ubl conjugation pathway</keyword>
<keyword evidence="5" id="KW-0808">Transferase</keyword>
<dbReference type="InterPro" id="IPR017907">
    <property type="entry name" value="Znf_RING_CS"/>
</dbReference>
<proteinExistence type="predicted"/>
<dbReference type="InterPro" id="IPR018957">
    <property type="entry name" value="Znf_C3HC4_RING-type"/>
</dbReference>
<dbReference type="Pfam" id="PF14608">
    <property type="entry name" value="zf-CCCH_2"/>
    <property type="match status" value="2"/>
</dbReference>
<dbReference type="InterPro" id="IPR005113">
    <property type="entry name" value="uDENN_dom"/>
</dbReference>
<feature type="compositionally biased region" description="Basic and acidic residues" evidence="12">
    <location>
        <begin position="191"/>
        <end position="203"/>
    </location>
</feature>
<dbReference type="Gene3D" id="3.30.40.10">
    <property type="entry name" value="Zinc/RING finger domain, C3HC4 (zinc finger)"/>
    <property type="match status" value="1"/>
</dbReference>
<evidence type="ECO:0000256" key="2">
    <source>
        <dbReference type="ARBA" id="ARBA00004906"/>
    </source>
</evidence>
<gene>
    <name evidence="16" type="ORF">E5288_WYG020350</name>
</gene>
<dbReference type="PROSITE" id="PS50211">
    <property type="entry name" value="DENN"/>
    <property type="match status" value="1"/>
</dbReference>
<dbReference type="GO" id="GO:0005085">
    <property type="term" value="F:guanyl-nucleotide exchange factor activity"/>
    <property type="evidence" value="ECO:0007669"/>
    <property type="project" value="UniProtKB-KW"/>
</dbReference>
<organism evidence="16 17">
    <name type="scientific">Bos mutus</name>
    <name type="common">wild yak</name>
    <dbReference type="NCBI Taxonomy" id="72004"/>
    <lineage>
        <taxon>Eukaryota</taxon>
        <taxon>Metazoa</taxon>
        <taxon>Chordata</taxon>
        <taxon>Craniata</taxon>
        <taxon>Vertebrata</taxon>
        <taxon>Euteleostomi</taxon>
        <taxon>Mammalia</taxon>
        <taxon>Eutheria</taxon>
        <taxon>Laurasiatheria</taxon>
        <taxon>Artiodactyla</taxon>
        <taxon>Ruminantia</taxon>
        <taxon>Pecora</taxon>
        <taxon>Bovidae</taxon>
        <taxon>Bovinae</taxon>
        <taxon>Bos</taxon>
    </lineage>
</organism>
<evidence type="ECO:0000256" key="9">
    <source>
        <dbReference type="ARBA" id="ARBA00022786"/>
    </source>
</evidence>
<dbReference type="GO" id="GO:0016567">
    <property type="term" value="P:protein ubiquitination"/>
    <property type="evidence" value="ECO:0007669"/>
    <property type="project" value="UniProtKB-UniPathway"/>
</dbReference>
<feature type="zinc finger region" description="C3H1-type" evidence="11">
    <location>
        <begin position="1178"/>
        <end position="1205"/>
    </location>
</feature>
<dbReference type="Pfam" id="PF03456">
    <property type="entry name" value="uDENN"/>
    <property type="match status" value="1"/>
</dbReference>
<dbReference type="CDD" id="cd16730">
    <property type="entry name" value="RING-HC_MKRN1_3"/>
    <property type="match status" value="1"/>
</dbReference>
<feature type="region of interest" description="Disordered" evidence="12">
    <location>
        <begin position="541"/>
        <end position="579"/>
    </location>
</feature>
<dbReference type="InterPro" id="IPR005112">
    <property type="entry name" value="dDENN_dom"/>
</dbReference>
<sequence length="1574" mass="177665">MGLKTPELYSAEVREGRKTVHCNIRSSVDHTLENSSILQSQTYKVIEKFVLVTVKVDSPKTGEDSQRQPFRSSIPFLETDQDPAFRRSPLESLYNLMLEPRVDCFQQNMFSSDMIINDSASDLSAKGTSRAGKRQLGSVQDPCPPAQGKARHTSLSIKDKISEWEGKRELPTPAPGRKADGQEGYLMSCVTERRSSDGSRARVTEAQNGTRLDVESREDERDKVKVRAQDAEQRPDLSQPAREPAPSLGRGREPRLGKQRFQNDSLSVLKQVKKLEQALKDGSAGLDPQLPGTCYSPHCLPDKAEEAPTLPEHRGGGGGSEFRAHRLDLETREPTLEAAEERKGLCRRPCDQSLESVYRGLEDPPTKPFINPLPKPRRTFKHDGEGDKDGNLGTRFRKDRRNLPPLPSLPPPPLPSSPPPPSVNRRLWSGRPKASADHRKSYEFEDLLQSSSENSRVDWYAQTKLELTRTLSEENVYEDILDPPMKENPYEDVELHGRCLGKKCVLNFPGSPTSSIPDTPAKQSLSKPAFFRQNSERRNFKLLDTRKLSRDGTGSPSKISPPSTPSSPDDTFFNLGDLQNGRKKRKIPKLVLRINAIYEARRGKKRVKRLSQSTENNSGKVTDENSESDSDTEEKLKAHSQRLVNVKSRLKQAPRYPSLDRELVEYQERQLFEYFVVVSLHKKQAGAAYVPELTQQFPLKLERSFKFMREAEDQLKAIPQFCFPDAKDWTPVQQFTSETFSFVLTGEDGSRRFGYCRRLLPGGKGKRLPEVYCIVSRLGCFSLFSKILDEVEKRRGISPALVQPLMRSVMEAPFPALGKTIVVKNFLPGSGTEVIELCRPLDSRLEHVDFESLFSSLSVRHLLCVFASLLLERRIIFIADKLSTLSTCCHAMVAAIYPFTWQHTYIPVLPPAMIDIVCSPTPFLIGLLTSSLPLLRELPLEEVLVVDLVNNRFLRQMDDEDSILPRKLQVALEHILEQRNDLASEQDDGPPDGKRGPESSPLNEVVSEAFVRFFVEIVGHYSLFLTAGEREERTLQLQREAFRKAVSSKSLRRFLEVFMETQTFRGFIQERELRRQDAKGLFEVRAQEYLETLPSGEHSGVNKFLKGLGPRAAQTPTTFKAALKPPHLKSSVGEGLSPPEALLLRCSITQAAAHSRYFMHGVCKEGDNCRYSHDLSDSPYGVVCKYFQRGYCIYGDRCRYEHSKPLKQEEATATDLTAKSSLAASSSLSSVGPTVDMNMGEAESRNSNFATVGAGSEDWVNAIEFVPGQPYCGRTAPSSAEAPLQGSVTKEDAEKEQSAVETKKQLCPYAAVGECRYGENCAYLHGDACDMCGLQVLHPVDAAQRSQHIKSCIEAHEKDMELSFAVQRSKDMVCGICMEVVYEKANPSERRFGILSNCNHTYCLKCIRKWRSAKQFESKIIKSCPECRITSNFVIPSEYWVEEKEEKQKLIQKYKEAMSNKACRYFDEGRGSCPFGGNCFYKHAYPDGRREEPQRQKVGTSSRCRAQRRNHFWELIEERENGNPFDDEEEVVTFELGEMLLMLLAAGGDDELTDSEDEWDLFHDELEDFYDLDL</sequence>
<feature type="region of interest" description="Disordered" evidence="12">
    <location>
        <begin position="603"/>
        <end position="640"/>
    </location>
</feature>
<dbReference type="Pfam" id="PF03455">
    <property type="entry name" value="dDENN"/>
    <property type="match status" value="1"/>
</dbReference>
<evidence type="ECO:0000256" key="10">
    <source>
        <dbReference type="ARBA" id="ARBA00022833"/>
    </source>
</evidence>
<dbReference type="GO" id="GO:0008270">
    <property type="term" value="F:zinc ion binding"/>
    <property type="evidence" value="ECO:0007669"/>
    <property type="project" value="UniProtKB-KW"/>
</dbReference>
<feature type="zinc finger region" description="C3H1-type" evidence="11">
    <location>
        <begin position="1457"/>
        <end position="1486"/>
    </location>
</feature>
<dbReference type="InterPro" id="IPR001841">
    <property type="entry name" value="Znf_RING"/>
</dbReference>
<dbReference type="Pfam" id="PF00097">
    <property type="entry name" value="zf-C3HC4"/>
    <property type="match status" value="1"/>
</dbReference>
<dbReference type="SUPFAM" id="SSF90229">
    <property type="entry name" value="CCCH zinc finger"/>
    <property type="match status" value="1"/>
</dbReference>
<dbReference type="SMART" id="SM00184">
    <property type="entry name" value="RING"/>
    <property type="match status" value="1"/>
</dbReference>
<dbReference type="SMART" id="SM00799">
    <property type="entry name" value="DENN"/>
    <property type="match status" value="1"/>
</dbReference>
<evidence type="ECO:0000259" key="13">
    <source>
        <dbReference type="PROSITE" id="PS50089"/>
    </source>
</evidence>
<dbReference type="SMART" id="SM00356">
    <property type="entry name" value="ZnF_C3H1"/>
    <property type="match status" value="4"/>
</dbReference>
<evidence type="ECO:0000256" key="4">
    <source>
        <dbReference type="ARBA" id="ARBA00022658"/>
    </source>
</evidence>
<keyword evidence="4" id="KW-0344">Guanine-nucleotide releasing factor</keyword>
<feature type="region of interest" description="Disordered" evidence="12">
    <location>
        <begin position="123"/>
        <end position="264"/>
    </location>
</feature>
<dbReference type="UniPathway" id="UPA00143"/>
<feature type="compositionally biased region" description="Basic and acidic residues" evidence="12">
    <location>
        <begin position="381"/>
        <end position="390"/>
    </location>
</feature>